<keyword evidence="2" id="KW-1185">Reference proteome</keyword>
<dbReference type="Proteomes" id="UP000011135">
    <property type="component" value="Unassembled WGS sequence"/>
</dbReference>
<name>L8JJ66_9BACT</name>
<protein>
    <submittedName>
        <fullName evidence="1">Uncharacterized protein</fullName>
    </submittedName>
</protein>
<dbReference type="AlphaFoldDB" id="L8JJ66"/>
<dbReference type="eggNOG" id="ENOG502ZBQR">
    <property type="taxonomic scope" value="Bacteria"/>
</dbReference>
<organism evidence="1 2">
    <name type="scientific">Fulvivirga imtechensis AK7</name>
    <dbReference type="NCBI Taxonomy" id="1237149"/>
    <lineage>
        <taxon>Bacteria</taxon>
        <taxon>Pseudomonadati</taxon>
        <taxon>Bacteroidota</taxon>
        <taxon>Cytophagia</taxon>
        <taxon>Cytophagales</taxon>
        <taxon>Fulvivirgaceae</taxon>
        <taxon>Fulvivirga</taxon>
    </lineage>
</organism>
<dbReference type="STRING" id="1237149.C900_05639"/>
<evidence type="ECO:0000313" key="2">
    <source>
        <dbReference type="Proteomes" id="UP000011135"/>
    </source>
</evidence>
<gene>
    <name evidence="1" type="ORF">C900_05639</name>
</gene>
<dbReference type="OrthoDB" id="759189at2"/>
<comment type="caution">
    <text evidence="1">The sequence shown here is derived from an EMBL/GenBank/DDBJ whole genome shotgun (WGS) entry which is preliminary data.</text>
</comment>
<dbReference type="RefSeq" id="WP_009582747.1">
    <property type="nucleotide sequence ID" value="NZ_AMZN01000087.1"/>
</dbReference>
<dbReference type="EMBL" id="AMZN01000087">
    <property type="protein sequence ID" value="ELR68946.1"/>
    <property type="molecule type" value="Genomic_DNA"/>
</dbReference>
<evidence type="ECO:0000313" key="1">
    <source>
        <dbReference type="EMBL" id="ELR68946.1"/>
    </source>
</evidence>
<accession>L8JJ66</accession>
<reference evidence="1 2" key="1">
    <citation type="submission" date="2012-12" db="EMBL/GenBank/DDBJ databases">
        <title>Genome assembly of Fulvivirga imtechensis AK7.</title>
        <authorList>
            <person name="Nupur N."/>
            <person name="Khatri I."/>
            <person name="Kumar R."/>
            <person name="Subramanian S."/>
            <person name="Pinnaka A."/>
        </authorList>
    </citation>
    <scope>NUCLEOTIDE SEQUENCE [LARGE SCALE GENOMIC DNA]</scope>
    <source>
        <strain evidence="1 2">AK7</strain>
    </source>
</reference>
<proteinExistence type="predicted"/>
<sequence>MKKILIPVMLSAIATLSLGQHIDSHAGKVTIIDGSVNPGGVVDEIKLPPPEVVGTYYINDDWQMGEVTMVSKLIFKNYPLKYNIEGNYLEILVQGQPKVCDEKLFKSFKWFNAMGDSSRFVHCRYYKSEVPCIHGVYEIIYERGKIQLLSKTEVYERDPTYVAALNAGDRNIKLIKRESFYLANENSVKEIHSSKKQNEAVFGDKFDEVLRYAKKEKLKFNNRKDLVEIIDFYVK</sequence>